<gene>
    <name evidence="1" type="ORF">PR002_g28934</name>
</gene>
<comment type="caution">
    <text evidence="1">The sequence shown here is derived from an EMBL/GenBank/DDBJ whole genome shotgun (WGS) entry which is preliminary data.</text>
</comment>
<protein>
    <submittedName>
        <fullName evidence="1">Uncharacterized protein</fullName>
    </submittedName>
</protein>
<organism evidence="1 2">
    <name type="scientific">Phytophthora rubi</name>
    <dbReference type="NCBI Taxonomy" id="129364"/>
    <lineage>
        <taxon>Eukaryota</taxon>
        <taxon>Sar</taxon>
        <taxon>Stramenopiles</taxon>
        <taxon>Oomycota</taxon>
        <taxon>Peronosporomycetes</taxon>
        <taxon>Peronosporales</taxon>
        <taxon>Peronosporaceae</taxon>
        <taxon>Phytophthora</taxon>
    </lineage>
</organism>
<dbReference type="Proteomes" id="UP000435112">
    <property type="component" value="Unassembled WGS sequence"/>
</dbReference>
<evidence type="ECO:0000313" key="2">
    <source>
        <dbReference type="Proteomes" id="UP000435112"/>
    </source>
</evidence>
<sequence length="43" mass="4537">MCDGRAAVTTLGSGMELRKAAALRMTTPSSDVDLRKAATLRLT</sequence>
<name>A0A6A3H605_9STRA</name>
<proteinExistence type="predicted"/>
<accession>A0A6A3H605</accession>
<dbReference type="AlphaFoldDB" id="A0A6A3H605"/>
<dbReference type="EMBL" id="QXFU01005387">
    <property type="protein sequence ID" value="KAE8964577.1"/>
    <property type="molecule type" value="Genomic_DNA"/>
</dbReference>
<evidence type="ECO:0000313" key="1">
    <source>
        <dbReference type="EMBL" id="KAE8964577.1"/>
    </source>
</evidence>
<reference evidence="1 2" key="1">
    <citation type="submission" date="2018-09" db="EMBL/GenBank/DDBJ databases">
        <title>Genomic investigation of the strawberry pathogen Phytophthora fragariae indicates pathogenicity is determined by transcriptional variation in three key races.</title>
        <authorList>
            <person name="Adams T.M."/>
            <person name="Armitage A.D."/>
            <person name="Sobczyk M.K."/>
            <person name="Bates H.J."/>
            <person name="Dunwell J.M."/>
            <person name="Nellist C.F."/>
            <person name="Harrison R.J."/>
        </authorList>
    </citation>
    <scope>NUCLEOTIDE SEQUENCE [LARGE SCALE GENOMIC DNA]</scope>
    <source>
        <strain evidence="1 2">SCRP324</strain>
    </source>
</reference>